<evidence type="ECO:0000313" key="4">
    <source>
        <dbReference type="Proteomes" id="UP000030765"/>
    </source>
</evidence>
<keyword evidence="4" id="KW-1185">Reference proteome</keyword>
<feature type="region of interest" description="Disordered" evidence="1">
    <location>
        <begin position="67"/>
        <end position="90"/>
    </location>
</feature>
<proteinExistence type="predicted"/>
<evidence type="ECO:0000313" key="2">
    <source>
        <dbReference type="EMBL" id="KFB47930.1"/>
    </source>
</evidence>
<organism evidence="2">
    <name type="scientific">Anopheles sinensis</name>
    <name type="common">Mosquito</name>
    <dbReference type="NCBI Taxonomy" id="74873"/>
    <lineage>
        <taxon>Eukaryota</taxon>
        <taxon>Metazoa</taxon>
        <taxon>Ecdysozoa</taxon>
        <taxon>Arthropoda</taxon>
        <taxon>Hexapoda</taxon>
        <taxon>Insecta</taxon>
        <taxon>Pterygota</taxon>
        <taxon>Neoptera</taxon>
        <taxon>Endopterygota</taxon>
        <taxon>Diptera</taxon>
        <taxon>Nematocera</taxon>
        <taxon>Culicoidea</taxon>
        <taxon>Culicidae</taxon>
        <taxon>Anophelinae</taxon>
        <taxon>Anopheles</taxon>
    </lineage>
</organism>
<dbReference type="OMA" id="ICCPRRA"/>
<evidence type="ECO:0000313" key="3">
    <source>
        <dbReference type="EnsemblMetazoa" id="ASIC015992-PA"/>
    </source>
</evidence>
<dbReference type="EnsemblMetazoa" id="ASIC015992-RA">
    <property type="protein sequence ID" value="ASIC015992-PA"/>
    <property type="gene ID" value="ASIC015992"/>
</dbReference>
<sequence length="177" mass="19625">MVDATVLCQPKQELPTKPENVSNETISPRGYQRYNPVPFTSQVLCFPRKVRFYAPHLRMRPYYVPHRTRTKSESSDPSNHTIVQDPALNSVASTSTSGAASLMMETAEPPAMMDISTGNVCPASTGNVAIRGKYPLVLLTKSRSLEDVRADNSVEGSQPSHEMEFVSSRIQKLKVQE</sequence>
<dbReference type="Proteomes" id="UP000030765">
    <property type="component" value="Unassembled WGS sequence"/>
</dbReference>
<name>A0A084WCI6_ANOSI</name>
<evidence type="ECO:0000256" key="1">
    <source>
        <dbReference type="SAM" id="MobiDB-lite"/>
    </source>
</evidence>
<dbReference type="EMBL" id="ATLV01022669">
    <property type="status" value="NOT_ANNOTATED_CDS"/>
    <property type="molecule type" value="Genomic_DNA"/>
</dbReference>
<gene>
    <name evidence="2" type="ORF">ZHAS_00015992</name>
</gene>
<accession>A0A084WCI6</accession>
<dbReference type="EMBL" id="KE525335">
    <property type="protein sequence ID" value="KFB47930.1"/>
    <property type="molecule type" value="Genomic_DNA"/>
</dbReference>
<protein>
    <submittedName>
        <fullName evidence="2 3">Uncharacterized protein</fullName>
    </submittedName>
</protein>
<reference evidence="3" key="2">
    <citation type="submission" date="2020-05" db="UniProtKB">
        <authorList>
            <consortium name="EnsemblMetazoa"/>
        </authorList>
    </citation>
    <scope>IDENTIFICATION</scope>
</reference>
<dbReference type="VEuPathDB" id="VectorBase:ASIC015992"/>
<dbReference type="OrthoDB" id="10050556at2759"/>
<dbReference type="AlphaFoldDB" id="A0A084WCI6"/>
<feature type="region of interest" description="Disordered" evidence="1">
    <location>
        <begin position="1"/>
        <end position="29"/>
    </location>
</feature>
<dbReference type="VEuPathDB" id="VectorBase:ASIS022875"/>
<reference evidence="2 4" key="1">
    <citation type="journal article" date="2014" name="BMC Genomics">
        <title>Genome sequence of Anopheles sinensis provides insight into genetics basis of mosquito competence for malaria parasites.</title>
        <authorList>
            <person name="Zhou D."/>
            <person name="Zhang D."/>
            <person name="Ding G."/>
            <person name="Shi L."/>
            <person name="Hou Q."/>
            <person name="Ye Y."/>
            <person name="Xu Y."/>
            <person name="Zhou H."/>
            <person name="Xiong C."/>
            <person name="Li S."/>
            <person name="Yu J."/>
            <person name="Hong S."/>
            <person name="Yu X."/>
            <person name="Zou P."/>
            <person name="Chen C."/>
            <person name="Chang X."/>
            <person name="Wang W."/>
            <person name="Lv Y."/>
            <person name="Sun Y."/>
            <person name="Ma L."/>
            <person name="Shen B."/>
            <person name="Zhu C."/>
        </authorList>
    </citation>
    <scope>NUCLEOTIDE SEQUENCE [LARGE SCALE GENOMIC DNA]</scope>
</reference>